<dbReference type="InterPro" id="IPR027367">
    <property type="entry name" value="Gly-zipper_YMGG"/>
</dbReference>
<dbReference type="AlphaFoldDB" id="A0A6A7ZN56"/>
<dbReference type="Pfam" id="PF13441">
    <property type="entry name" value="Gly-zipper_YMGG"/>
    <property type="match status" value="1"/>
</dbReference>
<evidence type="ECO:0000313" key="3">
    <source>
        <dbReference type="EMBL" id="MQW04110.1"/>
    </source>
</evidence>
<feature type="domain" description="YMGG-like Gly-zipper" evidence="2">
    <location>
        <begin position="19"/>
        <end position="61"/>
    </location>
</feature>
<protein>
    <submittedName>
        <fullName evidence="3">Glycine zipper 2TM domain-containing protein</fullName>
    </submittedName>
</protein>
<feature type="chain" id="PRO_5025388481" evidence="1">
    <location>
        <begin position="19"/>
        <end position="71"/>
    </location>
</feature>
<evidence type="ECO:0000256" key="1">
    <source>
        <dbReference type="SAM" id="SignalP"/>
    </source>
</evidence>
<organism evidence="3">
    <name type="scientific">Rhizobium meliloti</name>
    <name type="common">Ensifer meliloti</name>
    <name type="synonym">Sinorhizobium meliloti</name>
    <dbReference type="NCBI Taxonomy" id="382"/>
    <lineage>
        <taxon>Bacteria</taxon>
        <taxon>Pseudomonadati</taxon>
        <taxon>Pseudomonadota</taxon>
        <taxon>Alphaproteobacteria</taxon>
        <taxon>Hyphomicrobiales</taxon>
        <taxon>Rhizobiaceae</taxon>
        <taxon>Sinorhizobium/Ensifer group</taxon>
        <taxon>Sinorhizobium</taxon>
    </lineage>
</organism>
<evidence type="ECO:0000259" key="2">
    <source>
        <dbReference type="Pfam" id="PF13441"/>
    </source>
</evidence>
<comment type="caution">
    <text evidence="3">The sequence shown here is derived from an EMBL/GenBank/DDBJ whole genome shotgun (WGS) entry which is preliminary data.</text>
</comment>
<keyword evidence="1" id="KW-0732">Signal</keyword>
<name>A0A6A7ZN56_RHIML</name>
<feature type="non-terminal residue" evidence="3">
    <location>
        <position position="71"/>
    </location>
</feature>
<feature type="signal peptide" evidence="1">
    <location>
        <begin position="1"/>
        <end position="18"/>
    </location>
</feature>
<gene>
    <name evidence="3" type="ORF">GHK45_09950</name>
</gene>
<sequence length="71" mass="6810">MKKLLVVASLILPLAACTQTERGAAIGAASGGIIGGAISNDVRGAAVGAAVGGVAGALIGRANEPGYCVYR</sequence>
<dbReference type="RefSeq" id="WP_153318172.1">
    <property type="nucleotide sequence ID" value="NZ_WISL01000143.1"/>
</dbReference>
<proteinExistence type="predicted"/>
<dbReference type="EMBL" id="WISP01000074">
    <property type="protein sequence ID" value="MQW04110.1"/>
    <property type="molecule type" value="Genomic_DNA"/>
</dbReference>
<reference evidence="3" key="1">
    <citation type="journal article" date="2013" name="Genome Biol.">
        <title>Comparative genomics of the core and accessory genomes of 48 Sinorhizobium strains comprising five genospecies.</title>
        <authorList>
            <person name="Sugawara M."/>
            <person name="Epstein B."/>
            <person name="Badgley B.D."/>
            <person name="Unno T."/>
            <person name="Xu L."/>
            <person name="Reese J."/>
            <person name="Gyaneshwar P."/>
            <person name="Denny R."/>
            <person name="Mudge J."/>
            <person name="Bharti A.K."/>
            <person name="Farmer A.D."/>
            <person name="May G.D."/>
            <person name="Woodward J.E."/>
            <person name="Medigue C."/>
            <person name="Vallenet D."/>
            <person name="Lajus A."/>
            <person name="Rouy Z."/>
            <person name="Martinez-Vaz B."/>
            <person name="Tiffin P."/>
            <person name="Young N.D."/>
            <person name="Sadowsky M.J."/>
        </authorList>
    </citation>
    <scope>NUCLEOTIDE SEQUENCE</scope>
    <source>
        <strain evidence="3">M30</strain>
    </source>
</reference>
<accession>A0A6A7ZN56</accession>